<dbReference type="AlphaFoldDB" id="A0A5C7AAS8"/>
<dbReference type="Proteomes" id="UP000321903">
    <property type="component" value="Unassembled WGS sequence"/>
</dbReference>
<dbReference type="SUPFAM" id="SSF54106">
    <property type="entry name" value="LysM domain"/>
    <property type="match status" value="4"/>
</dbReference>
<feature type="chain" id="PRO_5023021616" evidence="1">
    <location>
        <begin position="43"/>
        <end position="343"/>
    </location>
</feature>
<dbReference type="InterPro" id="IPR018392">
    <property type="entry name" value="LysM"/>
</dbReference>
<evidence type="ECO:0000259" key="2">
    <source>
        <dbReference type="PROSITE" id="PS51782"/>
    </source>
</evidence>
<dbReference type="CDD" id="cd00118">
    <property type="entry name" value="LysM"/>
    <property type="match status" value="4"/>
</dbReference>
<gene>
    <name evidence="3" type="ORF">ES754_03125</name>
</gene>
<evidence type="ECO:0000256" key="1">
    <source>
        <dbReference type="SAM" id="SignalP"/>
    </source>
</evidence>
<feature type="domain" description="LysM" evidence="2">
    <location>
        <begin position="44"/>
        <end position="87"/>
    </location>
</feature>
<dbReference type="RefSeq" id="WP_147221965.1">
    <property type="nucleotide sequence ID" value="NZ_CAJGYY010000001.1"/>
</dbReference>
<dbReference type="PANTHER" id="PTHR33734">
    <property type="entry name" value="LYSM DOMAIN-CONTAINING GPI-ANCHORED PROTEIN 2"/>
    <property type="match status" value="1"/>
</dbReference>
<dbReference type="EMBL" id="VORZ01000001">
    <property type="protein sequence ID" value="TXD97963.1"/>
    <property type="molecule type" value="Genomic_DNA"/>
</dbReference>
<name>A0A5C7AAS8_9GAMM</name>
<comment type="caution">
    <text evidence="3">The sequence shown here is derived from an EMBL/GenBank/DDBJ whole genome shotgun (WGS) entry which is preliminary data.</text>
</comment>
<reference evidence="3 4" key="1">
    <citation type="submission" date="2019-08" db="EMBL/GenBank/DDBJ databases">
        <title>Genome sequence of Psychrobacter frigidicola ACAM304 (type strain).</title>
        <authorList>
            <person name="Bowman J.P."/>
        </authorList>
    </citation>
    <scope>NUCLEOTIDE SEQUENCE [LARGE SCALE GENOMIC DNA]</scope>
    <source>
        <strain evidence="3 4">ACAM 304</strain>
    </source>
</reference>
<dbReference type="PANTHER" id="PTHR33734:SF22">
    <property type="entry name" value="MEMBRANE-BOUND LYTIC MUREIN TRANSGLYCOSYLASE D"/>
    <property type="match status" value="1"/>
</dbReference>
<feature type="signal peptide" evidence="1">
    <location>
        <begin position="1"/>
        <end position="42"/>
    </location>
</feature>
<keyword evidence="4" id="KW-1185">Reference proteome</keyword>
<evidence type="ECO:0000313" key="4">
    <source>
        <dbReference type="Proteomes" id="UP000321903"/>
    </source>
</evidence>
<dbReference type="Pfam" id="PF01476">
    <property type="entry name" value="LysM"/>
    <property type="match status" value="4"/>
</dbReference>
<proteinExistence type="predicted"/>
<dbReference type="PROSITE" id="PS51782">
    <property type="entry name" value="LYSM"/>
    <property type="match status" value="4"/>
</dbReference>
<feature type="domain" description="LysM" evidence="2">
    <location>
        <begin position="95"/>
        <end position="139"/>
    </location>
</feature>
<sequence length="343" mass="36129">MKISAANTINTAAAAYSLRSAVLLKTGTALLLGALLVSHAQAATQHVVKSGETLSNIAVRYDVSQTALIDANGMKVTDIQIGQTLEIPDKDKRLNSYKVKAGDSLSSLAKKHSVDLTELARVNNISPQTKLLIDSTLVIPADITSTTPRKEAKTAPVTALKVSENKDKTAVTVQPKVVSIVKAEPISPSQKPAVLSKAVPATVVVSSASTTPNDSKNTINNSGKNHIVKYGETLSKIAGLYKVEISDLAQVNDMKVSDTLYFGKSLVLPVVTTKANAKATTTVKAASSEAPITPAPTKYKVQSGDTLTGIANKFKVDFRTIAKLSGIEYSAPLKIGQLLTLPN</sequence>
<feature type="domain" description="LysM" evidence="2">
    <location>
        <begin position="297"/>
        <end position="341"/>
    </location>
</feature>
<dbReference type="Gene3D" id="3.10.350.10">
    <property type="entry name" value="LysM domain"/>
    <property type="match status" value="4"/>
</dbReference>
<feature type="domain" description="LysM" evidence="2">
    <location>
        <begin position="224"/>
        <end position="268"/>
    </location>
</feature>
<dbReference type="InterPro" id="IPR036779">
    <property type="entry name" value="LysM_dom_sf"/>
</dbReference>
<dbReference type="SMART" id="SM00257">
    <property type="entry name" value="LysM"/>
    <property type="match status" value="4"/>
</dbReference>
<evidence type="ECO:0000313" key="3">
    <source>
        <dbReference type="EMBL" id="TXD97963.1"/>
    </source>
</evidence>
<dbReference type="OrthoDB" id="6689859at2"/>
<keyword evidence="1" id="KW-0732">Signal</keyword>
<protein>
    <submittedName>
        <fullName evidence="3">LysM peptidoglycan-binding domain-containing protein</fullName>
    </submittedName>
</protein>
<accession>A0A5C7AAS8</accession>
<organism evidence="3 4">
    <name type="scientific">Psychrobacter frigidicola</name>
    <dbReference type="NCBI Taxonomy" id="45611"/>
    <lineage>
        <taxon>Bacteria</taxon>
        <taxon>Pseudomonadati</taxon>
        <taxon>Pseudomonadota</taxon>
        <taxon>Gammaproteobacteria</taxon>
        <taxon>Moraxellales</taxon>
        <taxon>Moraxellaceae</taxon>
        <taxon>Psychrobacter</taxon>
    </lineage>
</organism>